<sequence>MSAVVLATVIEIGQISRHRLYGICACLHFACVVLAGLNWMFFTSSVANGSALLSWFTLPVLYINLIGMAAHIIANQLLVSRHRPKSDT</sequence>
<dbReference type="AlphaFoldDB" id="A0A2M7Q931"/>
<accession>A0A2M7Q931</accession>
<name>A0A2M7Q931_9BACT</name>
<keyword evidence="1" id="KW-1133">Transmembrane helix</keyword>
<dbReference type="Proteomes" id="UP000230973">
    <property type="component" value="Unassembled WGS sequence"/>
</dbReference>
<evidence type="ECO:0000313" key="3">
    <source>
        <dbReference type="Proteomes" id="UP000230973"/>
    </source>
</evidence>
<dbReference type="EMBL" id="PFLC01000054">
    <property type="protein sequence ID" value="PIY62055.1"/>
    <property type="molecule type" value="Genomic_DNA"/>
</dbReference>
<gene>
    <name evidence="2" type="ORF">COY93_04075</name>
</gene>
<feature type="transmembrane region" description="Helical" evidence="1">
    <location>
        <begin position="53"/>
        <end position="74"/>
    </location>
</feature>
<evidence type="ECO:0000256" key="1">
    <source>
        <dbReference type="SAM" id="Phobius"/>
    </source>
</evidence>
<feature type="transmembrane region" description="Helical" evidence="1">
    <location>
        <begin position="20"/>
        <end position="41"/>
    </location>
</feature>
<comment type="caution">
    <text evidence="2">The sequence shown here is derived from an EMBL/GenBank/DDBJ whole genome shotgun (WGS) entry which is preliminary data.</text>
</comment>
<reference evidence="3" key="1">
    <citation type="submission" date="2017-09" db="EMBL/GenBank/DDBJ databases">
        <title>Depth-based differentiation of microbial function through sediment-hosted aquifers and enrichment of novel symbionts in the deep terrestrial subsurface.</title>
        <authorList>
            <person name="Probst A.J."/>
            <person name="Ladd B."/>
            <person name="Jarett J.K."/>
            <person name="Geller-Mcgrath D.E."/>
            <person name="Sieber C.M.K."/>
            <person name="Emerson J.B."/>
            <person name="Anantharaman K."/>
            <person name="Thomas B.C."/>
            <person name="Malmstrom R."/>
            <person name="Stieglmeier M."/>
            <person name="Klingl A."/>
            <person name="Woyke T."/>
            <person name="Ryan C.M."/>
            <person name="Banfield J.F."/>
        </authorList>
    </citation>
    <scope>NUCLEOTIDE SEQUENCE [LARGE SCALE GENOMIC DNA]</scope>
</reference>
<protein>
    <submittedName>
        <fullName evidence="2">Uncharacterized protein</fullName>
    </submittedName>
</protein>
<proteinExistence type="predicted"/>
<keyword evidence="1" id="KW-0472">Membrane</keyword>
<organism evidence="2 3">
    <name type="scientific">Candidatus Uhrbacteria bacterium CG_4_10_14_0_8_um_filter_58_22</name>
    <dbReference type="NCBI Taxonomy" id="1975029"/>
    <lineage>
        <taxon>Bacteria</taxon>
        <taxon>Candidatus Uhriibacteriota</taxon>
    </lineage>
</organism>
<keyword evidence="1" id="KW-0812">Transmembrane</keyword>
<evidence type="ECO:0000313" key="2">
    <source>
        <dbReference type="EMBL" id="PIY62055.1"/>
    </source>
</evidence>